<dbReference type="GeneID" id="77948355"/>
<evidence type="ECO:0000313" key="2">
    <source>
        <dbReference type="EMBL" id="AVJ48236.1"/>
    </source>
</evidence>
<reference evidence="2 3" key="1">
    <citation type="submission" date="2018-01" db="EMBL/GenBank/DDBJ databases">
        <title>Draft Genome Sequence of Salmonella Enteritidis Phage SE131.</title>
        <authorList>
            <person name="Kim Y."/>
            <person name="Han B.K."/>
            <person name="Kim H."/>
            <person name="Kim D."/>
        </authorList>
    </citation>
    <scope>NUCLEOTIDE SEQUENCE [LARGE SCALE GENOMIC DNA]</scope>
</reference>
<feature type="compositionally biased region" description="Polar residues" evidence="1">
    <location>
        <begin position="237"/>
        <end position="247"/>
    </location>
</feature>
<dbReference type="KEGG" id="vg:77948355"/>
<organism evidence="2 3">
    <name type="scientific">Salmonella phage SE131</name>
    <dbReference type="NCBI Taxonomy" id="2081631"/>
    <lineage>
        <taxon>Viruses</taxon>
        <taxon>Duplodnaviria</taxon>
        <taxon>Heunggongvirae</taxon>
        <taxon>Uroviricota</taxon>
        <taxon>Caudoviricetes</taxon>
        <taxon>Grimontviridae</taxon>
        <taxon>Moazamivirus</taxon>
        <taxon>Moazamivirus SE131</taxon>
    </lineage>
</organism>
<protein>
    <submittedName>
        <fullName evidence="2">Uncharacterized protein</fullName>
    </submittedName>
</protein>
<evidence type="ECO:0000256" key="1">
    <source>
        <dbReference type="SAM" id="MobiDB-lite"/>
    </source>
</evidence>
<proteinExistence type="predicted"/>
<dbReference type="Proteomes" id="UP000240649">
    <property type="component" value="Segment"/>
</dbReference>
<dbReference type="RefSeq" id="YP_010672085.1">
    <property type="nucleotide sequence ID" value="NC_070974.1"/>
</dbReference>
<accession>A0A2P1CAH9</accession>
<sequence length="257" mass="28437">MTTAIPSTSSSKKSRTVYDVIENDVYDARIVRFIGLGVQEQPEWQGERKAPAFKCSIAFELIDIDATGRTFEGDEDKVGKPIDPRPSCQFKDYFLFPGAKRGGVFDLCKAIDPTITEVPRNLEWFMDKLGEVVSVGVGSYTTKQGITRNKVTSVGAVSSRNKSKVGEARSELVAFNPYSDTPAMTAAYAKVYKFQRDMLTEAKDAQHIPYAGKEPVNDGGDGDRPDNTTTREEEKYGSNTNTRNTPNDVAFDDDIPF</sequence>
<dbReference type="EMBL" id="MG873442">
    <property type="protein sequence ID" value="AVJ48236.1"/>
    <property type="molecule type" value="Genomic_DNA"/>
</dbReference>
<keyword evidence="3" id="KW-1185">Reference proteome</keyword>
<evidence type="ECO:0000313" key="3">
    <source>
        <dbReference type="Proteomes" id="UP000240649"/>
    </source>
</evidence>
<name>A0A2P1CAH9_9CAUD</name>
<feature type="region of interest" description="Disordered" evidence="1">
    <location>
        <begin position="205"/>
        <end position="257"/>
    </location>
</feature>
<feature type="compositionally biased region" description="Basic and acidic residues" evidence="1">
    <location>
        <begin position="221"/>
        <end position="236"/>
    </location>
</feature>